<evidence type="ECO:0000256" key="1">
    <source>
        <dbReference type="SAM" id="MobiDB-lite"/>
    </source>
</evidence>
<name>A0ABS5I3Q5_9GAMM</name>
<protein>
    <submittedName>
        <fullName evidence="3">Uncharacterized protein</fullName>
    </submittedName>
</protein>
<dbReference type="RefSeq" id="WP_153664119.1">
    <property type="nucleotide sequence ID" value="NZ_JAAIKR010000010.1"/>
</dbReference>
<feature type="region of interest" description="Disordered" evidence="1">
    <location>
        <begin position="696"/>
        <end position="715"/>
    </location>
</feature>
<dbReference type="Proteomes" id="UP000811844">
    <property type="component" value="Unassembled WGS sequence"/>
</dbReference>
<keyword evidence="2" id="KW-0812">Transmembrane</keyword>
<proteinExistence type="predicted"/>
<organism evidence="3 4">
    <name type="scientific">Shewanella intestini</name>
    <dbReference type="NCBI Taxonomy" id="2017544"/>
    <lineage>
        <taxon>Bacteria</taxon>
        <taxon>Pseudomonadati</taxon>
        <taxon>Pseudomonadota</taxon>
        <taxon>Gammaproteobacteria</taxon>
        <taxon>Alteromonadales</taxon>
        <taxon>Shewanellaceae</taxon>
        <taxon>Shewanella</taxon>
    </lineage>
</organism>
<evidence type="ECO:0000256" key="2">
    <source>
        <dbReference type="SAM" id="Phobius"/>
    </source>
</evidence>
<accession>A0ABS5I3Q5</accession>
<keyword evidence="2" id="KW-0472">Membrane</keyword>
<gene>
    <name evidence="3" type="ORF">G3R48_11195</name>
</gene>
<reference evidence="3 4" key="1">
    <citation type="submission" date="2020-02" db="EMBL/GenBank/DDBJ databases">
        <title>Shewanella WXL01 sp. nov., a marine bacterium isolated from green algae in Luhuitou Fringing Reef (Northern South China Sea).</title>
        <authorList>
            <person name="Wang X."/>
        </authorList>
    </citation>
    <scope>NUCLEOTIDE SEQUENCE [LARGE SCALE GENOMIC DNA]</scope>
    <source>
        <strain evidence="3 4">MCCC 1A01895</strain>
    </source>
</reference>
<evidence type="ECO:0000313" key="4">
    <source>
        <dbReference type="Proteomes" id="UP000811844"/>
    </source>
</evidence>
<keyword evidence="2" id="KW-1133">Transmembrane helix</keyword>
<dbReference type="EMBL" id="JAAIKR010000010">
    <property type="protein sequence ID" value="MBR9728541.1"/>
    <property type="molecule type" value="Genomic_DNA"/>
</dbReference>
<sequence>MNATSSNQQNNIVEEIKNKVLEIDALRHGNKHPENIDLPLDYVEALDEITSIDRQEIEEIARNVIAKHKNIVRPTVKKKQKSKERGINEWLINISAVLVISVFIKVVFLSDEQASDQKQPSLFTRIAKVDYSGMLDTATGHLNGAVSYISELIATSTPSNQATAVISSTAANISNTPPATNTNNHEPTLAHNLEIAQPNNANELMTSSQTGSRLDSDVAKINPDTFALNSTVNQVKASDMASNNARDVVKFDDQTQELPMANIATTLVENSVESVTIAANPADTPAIIVTDNQLQQATTNSIIAKNIEPEAISKIENNVENLSNIHRDDLAVNADNSNNVDTSVNTDKTKVTANNSAQIAAENTVENTTDASLEVLTDKANELTTETDISATESTLQLAADSSEAHIAVDANTDVNTINNMDNRVFLAKNTPQTAEDDQIANKQQVNDQKRIDNTLTSEPSLFDQLVASFNQWINTAPDNTTKVVTTALNEQTKTAIKLIETADNLADNTSGLNEVQPAATLDLADSQAPITTETTELTALTELTDQNNEAPLLANKLADNTSSLNEIQPAATLDLADSQAPITTETTELTALTELTDQNNEAPLLADNLADNTSSLNEVQPAATLDLADYQAPITTETTELTEPTELTAQSNEAPLLANKLAVTNSSQNNQDAPATEQIASTKSTATVMSKLDTPSTDTLNTSQSENQSIQANAAQPTTEAAILQPQLIATTNIAATDSIDTATADTNIITAVNDTAETIKPSNVEVTAITTNDDTLANSSITPLNTNESIVAGNNAIELESKPVQDTAIETTANTVLTAVQANALSTKNEAVSTQVTTVSTATLEAEQLIVNTSSVANTSAPTKAINESAVLTADSTAPNDNLMTQTEEVSVQASSLKNDKIAQSNSAPITYAPISTAPPTFDQAQSTDSFALAQAKKDNAIALQENQTDAELDELLNIETAAIGSVVPQDVEQNALPNAQRSDQEAKTLETEPFVFEPLTNQPMTTTVMAQKRAKPTIDATNTNNQVDMTEQLSTIVEMAELAKMSVSEFYLFKNRLPKPEDNIVLPVNYFKAHPMVNSIYLSDNSHLVVELTDDFGQQTQIAFVPNISAQSNLIDWDCDTNIHPNLIANPTQSGCTMNTTTAANTEAVLSSSTALK</sequence>
<feature type="transmembrane region" description="Helical" evidence="2">
    <location>
        <begin position="90"/>
        <end position="109"/>
    </location>
</feature>
<comment type="caution">
    <text evidence="3">The sequence shown here is derived from an EMBL/GenBank/DDBJ whole genome shotgun (WGS) entry which is preliminary data.</text>
</comment>
<feature type="region of interest" description="Disordered" evidence="1">
    <location>
        <begin position="668"/>
        <end position="688"/>
    </location>
</feature>
<keyword evidence="4" id="KW-1185">Reference proteome</keyword>
<evidence type="ECO:0000313" key="3">
    <source>
        <dbReference type="EMBL" id="MBR9728541.1"/>
    </source>
</evidence>